<dbReference type="KEGG" id="mpt:Mpe_A1222"/>
<dbReference type="STRING" id="420662.Mpe_A1222"/>
<dbReference type="AlphaFoldDB" id="A2SF45"/>
<gene>
    <name evidence="1" type="ordered locus">Mpe_A1222</name>
</gene>
<dbReference type="Pfam" id="PF12094">
    <property type="entry name" value="DUF3570"/>
    <property type="match status" value="1"/>
</dbReference>
<keyword evidence="2" id="KW-1185">Reference proteome</keyword>
<sequence>MSASDSPIPSCSSRRTRWWTSIASMCAAYARARAVPPGYREVVVAATSLRRLRRRHWARVAGLLGSVLAAGAARGVDLPGDQAEALAHVYKGGGVTASGPALLVRKSLADKVSLSASYYVDAVSNASIDVVTTASPYRERRTEYGFGADYVVRDSKLTLGFTHSKEPDYTADTMSFDVSQEVFGGMTTVNLGFTRGSDKVGKKDSPEFSDYARHWQYRLGATQILTPRWLMSANLEVLSDDGFLGSPYRVARVFGAAVPERNPRTRSARAVKFRVVGDLGSRDALRAEYRYFWDTWAIKAHTAEVGYSRYFGELWLGDAFVRVHTQDRALFYSDNATVETTYISRNRQLSSFNNIGLGSKLSYTFKQVPGQYELKAGGALEFVRYNFRDFTDIRTGSRYSFTASVLQVYVSATF</sequence>
<organism evidence="1 2">
    <name type="scientific">Methylibium petroleiphilum (strain ATCC BAA-1232 / LMG 22953 / PM1)</name>
    <dbReference type="NCBI Taxonomy" id="420662"/>
    <lineage>
        <taxon>Bacteria</taxon>
        <taxon>Pseudomonadati</taxon>
        <taxon>Pseudomonadota</taxon>
        <taxon>Betaproteobacteria</taxon>
        <taxon>Burkholderiales</taxon>
        <taxon>Sphaerotilaceae</taxon>
        <taxon>Methylibium</taxon>
    </lineage>
</organism>
<dbReference type="eggNOG" id="COG2067">
    <property type="taxonomic scope" value="Bacteria"/>
</dbReference>
<proteinExistence type="predicted"/>
<dbReference type="HOGENOM" id="CLU_749651_0_0_4"/>
<name>A2SF45_METPP</name>
<dbReference type="InterPro" id="IPR021953">
    <property type="entry name" value="DUF3570"/>
</dbReference>
<evidence type="ECO:0000313" key="2">
    <source>
        <dbReference type="Proteomes" id="UP000000366"/>
    </source>
</evidence>
<dbReference type="EMBL" id="CP000555">
    <property type="protein sequence ID" value="ABM94184.1"/>
    <property type="molecule type" value="Genomic_DNA"/>
</dbReference>
<reference evidence="1 2" key="1">
    <citation type="journal article" date="2007" name="J. Bacteriol.">
        <title>Whole-genome analysis of the methyl tert-butyl ether-degrading beta-proteobacterium Methylibium petroleiphilum PM1.</title>
        <authorList>
            <person name="Kane S.R."/>
            <person name="Chakicherla A.Y."/>
            <person name="Chain P.S.G."/>
            <person name="Schmidt R."/>
            <person name="Shin M.W."/>
            <person name="Legler T.C."/>
            <person name="Scow K.M."/>
            <person name="Larimer F.W."/>
            <person name="Lucas S.M."/>
            <person name="Richardson P.M."/>
            <person name="Hristova K.R."/>
        </authorList>
    </citation>
    <scope>NUCLEOTIDE SEQUENCE [LARGE SCALE GENOMIC DNA]</scope>
    <source>
        <strain evidence="2">ATCC BAA-1232 / LMG 22953 / PM1</strain>
    </source>
</reference>
<accession>A2SF45</accession>
<protein>
    <recommendedName>
        <fullName evidence="3">DUF3570 domain-containing protein</fullName>
    </recommendedName>
</protein>
<evidence type="ECO:0000313" key="1">
    <source>
        <dbReference type="EMBL" id="ABM94184.1"/>
    </source>
</evidence>
<evidence type="ECO:0008006" key="3">
    <source>
        <dbReference type="Google" id="ProtNLM"/>
    </source>
</evidence>
<dbReference type="Proteomes" id="UP000000366">
    <property type="component" value="Chromosome"/>
</dbReference>